<dbReference type="EMBL" id="RRYP01000616">
    <property type="protein sequence ID" value="TNV87128.1"/>
    <property type="molecule type" value="Genomic_DNA"/>
</dbReference>
<gene>
    <name evidence="2" type="ORF">FGO68_gene16983</name>
</gene>
<keyword evidence="3" id="KW-1185">Reference proteome</keyword>
<dbReference type="AlphaFoldDB" id="A0A8J8P4J1"/>
<keyword evidence="1" id="KW-1133">Transmembrane helix</keyword>
<dbReference type="Proteomes" id="UP000785679">
    <property type="component" value="Unassembled WGS sequence"/>
</dbReference>
<keyword evidence="1" id="KW-0812">Transmembrane</keyword>
<organism evidence="2 3">
    <name type="scientific">Halteria grandinella</name>
    <dbReference type="NCBI Taxonomy" id="5974"/>
    <lineage>
        <taxon>Eukaryota</taxon>
        <taxon>Sar</taxon>
        <taxon>Alveolata</taxon>
        <taxon>Ciliophora</taxon>
        <taxon>Intramacronucleata</taxon>
        <taxon>Spirotrichea</taxon>
        <taxon>Stichotrichia</taxon>
        <taxon>Sporadotrichida</taxon>
        <taxon>Halteriidae</taxon>
        <taxon>Halteria</taxon>
    </lineage>
</organism>
<accession>A0A8J8P4J1</accession>
<name>A0A8J8P4J1_HALGN</name>
<comment type="caution">
    <text evidence="2">The sequence shown here is derived from an EMBL/GenBank/DDBJ whole genome shotgun (WGS) entry which is preliminary data.</text>
</comment>
<evidence type="ECO:0000313" key="3">
    <source>
        <dbReference type="Proteomes" id="UP000785679"/>
    </source>
</evidence>
<reference evidence="2" key="1">
    <citation type="submission" date="2019-06" db="EMBL/GenBank/DDBJ databases">
        <authorList>
            <person name="Zheng W."/>
        </authorList>
    </citation>
    <scope>NUCLEOTIDE SEQUENCE</scope>
    <source>
        <strain evidence="2">QDHG01</strain>
    </source>
</reference>
<keyword evidence="1" id="KW-0472">Membrane</keyword>
<evidence type="ECO:0000313" key="2">
    <source>
        <dbReference type="EMBL" id="TNV87128.1"/>
    </source>
</evidence>
<proteinExistence type="predicted"/>
<feature type="transmembrane region" description="Helical" evidence="1">
    <location>
        <begin position="13"/>
        <end position="32"/>
    </location>
</feature>
<evidence type="ECO:0000256" key="1">
    <source>
        <dbReference type="SAM" id="Phobius"/>
    </source>
</evidence>
<protein>
    <submittedName>
        <fullName evidence="2">Uncharacterized protein</fullName>
    </submittedName>
</protein>
<sequence>MAVAQFSPFFSEWIVSMAVPMVVMVVVVMGVLSSTGVKGKDRNDVAPQAYHCCDQHNEAIYLLGVDYPQMSMMLVRAPSISAL</sequence>